<dbReference type="Proteomes" id="UP000460221">
    <property type="component" value="Unassembled WGS sequence"/>
</dbReference>
<dbReference type="CDD" id="cd02000">
    <property type="entry name" value="TPP_E1_PDC_ADC_BCADC"/>
    <property type="match status" value="1"/>
</dbReference>
<protein>
    <recommendedName>
        <fullName evidence="4">2-oxoisovalerate dehydrogenase subunit alpha</fullName>
        <ecNumber evidence="4">1.2.4.4</ecNumber>
    </recommendedName>
    <alternativeName>
        <fullName evidence="4">Branched-chain alpha-keto acid dehydrogenase E1 component alpha chain</fullName>
    </alternativeName>
</protein>
<dbReference type="PANTHER" id="PTHR43380">
    <property type="entry name" value="2-OXOISOVALERATE DEHYDROGENASE SUBUNIT ALPHA, MITOCHONDRIAL"/>
    <property type="match status" value="1"/>
</dbReference>
<dbReference type="AlphaFoldDB" id="A0A7K1FI33"/>
<comment type="similarity">
    <text evidence="4">Belongs to the BCKDHA family.</text>
</comment>
<sequence length="356" mass="38788">MTSTLAHRVEILLPDGSLAPGAESPLSDDEVIDALGWMILSRTLDARLISLQRQGRMGTFSAVHGQEAAVVGAAIAVRRGHDWMVPAYREAPAMILHGYPLENFILYWRGNMAGGRVPDNVRMLPTQIALGAQIPHAVGLAWGRKLQQTDEVVLTYFGDGASSEGDFHEALNLAGVVRAPVVFALQNNGWAISTPRSRQTAAESFAARAAGYGIPGVLVDGNDLFAVHAATRDAVERARRGEGATLLELQTVRMGAHNTADDPSRYVPEDPATVRDDIDPITRVTRYLARLGLWDDARAGEMQTRADAEIDRALAVADAYPAPDVEGLFTDVYHRPSERLLRQRRQALQISEEDAR</sequence>
<keyword evidence="2 4" id="KW-0560">Oxidoreductase</keyword>
<dbReference type="PANTHER" id="PTHR43380:SF1">
    <property type="entry name" value="2-OXOISOVALERATE DEHYDROGENASE SUBUNIT ALPHA, MITOCHONDRIAL"/>
    <property type="match status" value="1"/>
</dbReference>
<evidence type="ECO:0000313" key="6">
    <source>
        <dbReference type="EMBL" id="MTD12544.1"/>
    </source>
</evidence>
<dbReference type="InterPro" id="IPR029061">
    <property type="entry name" value="THDP-binding"/>
</dbReference>
<keyword evidence="6" id="KW-0670">Pyruvate</keyword>
<proteinExistence type="inferred from homology"/>
<dbReference type="GO" id="GO:0009083">
    <property type="term" value="P:branched-chain amino acid catabolic process"/>
    <property type="evidence" value="ECO:0007669"/>
    <property type="project" value="TreeGrafter"/>
</dbReference>
<dbReference type="SUPFAM" id="SSF52518">
    <property type="entry name" value="Thiamin diphosphate-binding fold (THDP-binding)"/>
    <property type="match status" value="1"/>
</dbReference>
<organism evidence="6 7">
    <name type="scientific">Nakamurella alba</name>
    <dbReference type="NCBI Taxonomy" id="2665158"/>
    <lineage>
        <taxon>Bacteria</taxon>
        <taxon>Bacillati</taxon>
        <taxon>Actinomycetota</taxon>
        <taxon>Actinomycetes</taxon>
        <taxon>Nakamurellales</taxon>
        <taxon>Nakamurellaceae</taxon>
        <taxon>Nakamurella</taxon>
    </lineage>
</organism>
<evidence type="ECO:0000256" key="2">
    <source>
        <dbReference type="ARBA" id="ARBA00023002"/>
    </source>
</evidence>
<feature type="domain" description="Dehydrogenase E1 component" evidence="5">
    <location>
        <begin position="38"/>
        <end position="325"/>
    </location>
</feature>
<evidence type="ECO:0000256" key="1">
    <source>
        <dbReference type="ARBA" id="ARBA00001964"/>
    </source>
</evidence>
<comment type="caution">
    <text evidence="6">The sequence shown here is derived from an EMBL/GenBank/DDBJ whole genome shotgun (WGS) entry which is preliminary data.</text>
</comment>
<dbReference type="GO" id="GO:0000287">
    <property type="term" value="F:magnesium ion binding"/>
    <property type="evidence" value="ECO:0007669"/>
    <property type="project" value="UniProtKB-ARBA"/>
</dbReference>
<dbReference type="EC" id="1.2.4.4" evidence="4"/>
<keyword evidence="7" id="KW-1185">Reference proteome</keyword>
<dbReference type="RefSeq" id="WP_154766589.1">
    <property type="nucleotide sequence ID" value="NZ_WLYK01000001.1"/>
</dbReference>
<reference evidence="6 7" key="1">
    <citation type="submission" date="2019-11" db="EMBL/GenBank/DDBJ databases">
        <authorList>
            <person name="Jiang L.-Q."/>
        </authorList>
    </citation>
    <scope>NUCLEOTIDE SEQUENCE [LARGE SCALE GENOMIC DNA]</scope>
    <source>
        <strain evidence="6 7">YIM 132087</strain>
    </source>
</reference>
<evidence type="ECO:0000256" key="4">
    <source>
        <dbReference type="RuleBase" id="RU365014"/>
    </source>
</evidence>
<accession>A0A7K1FI33</accession>
<evidence type="ECO:0000313" key="7">
    <source>
        <dbReference type="Proteomes" id="UP000460221"/>
    </source>
</evidence>
<evidence type="ECO:0000256" key="3">
    <source>
        <dbReference type="ARBA" id="ARBA00023052"/>
    </source>
</evidence>
<dbReference type="GO" id="GO:0003863">
    <property type="term" value="F:branched-chain 2-oxo acid dehydrogenase activity"/>
    <property type="evidence" value="ECO:0007669"/>
    <property type="project" value="UniProtKB-EC"/>
</dbReference>
<comment type="catalytic activity">
    <reaction evidence="4">
        <text>N(6)-[(R)-lipoyl]-L-lysyl-[protein] + 3-methyl-2-oxobutanoate + H(+) = N(6)-[(R)-S(8)-2-methylpropanoyldihydrolipoyl]-L-lysyl-[protein] + CO2</text>
        <dbReference type="Rhea" id="RHEA:13457"/>
        <dbReference type="Rhea" id="RHEA-COMP:10474"/>
        <dbReference type="Rhea" id="RHEA-COMP:10497"/>
        <dbReference type="ChEBI" id="CHEBI:11851"/>
        <dbReference type="ChEBI" id="CHEBI:15378"/>
        <dbReference type="ChEBI" id="CHEBI:16526"/>
        <dbReference type="ChEBI" id="CHEBI:83099"/>
        <dbReference type="ChEBI" id="CHEBI:83142"/>
        <dbReference type="EC" id="1.2.4.4"/>
    </reaction>
</comment>
<evidence type="ECO:0000259" key="5">
    <source>
        <dbReference type="Pfam" id="PF00676"/>
    </source>
</evidence>
<comment type="function">
    <text evidence="4">The branched-chain alpha-keto dehydrogenase complex catalyzes the overall conversion of alpha-keto acids to acyl-CoA and CO(2). It contains multiple copies of three enzymatic components: branched-chain alpha-keto acid decarboxylase (E1), lipoamide acyltransferase (E2) and lipoamide dehydrogenase (E3).</text>
</comment>
<gene>
    <name evidence="6" type="ORF">GIS00_01115</name>
</gene>
<dbReference type="InterPro" id="IPR050771">
    <property type="entry name" value="Alpha-ketoacid_DH_E1_comp"/>
</dbReference>
<dbReference type="EMBL" id="WLYK01000001">
    <property type="protein sequence ID" value="MTD12544.1"/>
    <property type="molecule type" value="Genomic_DNA"/>
</dbReference>
<keyword evidence="3 4" id="KW-0786">Thiamine pyrophosphate</keyword>
<dbReference type="Pfam" id="PF00676">
    <property type="entry name" value="E1_dh"/>
    <property type="match status" value="1"/>
</dbReference>
<comment type="cofactor">
    <cofactor evidence="1 4">
        <name>thiamine diphosphate</name>
        <dbReference type="ChEBI" id="CHEBI:58937"/>
    </cofactor>
</comment>
<dbReference type="Gene3D" id="3.40.50.970">
    <property type="match status" value="1"/>
</dbReference>
<dbReference type="InterPro" id="IPR001017">
    <property type="entry name" value="DH_E1"/>
</dbReference>
<name>A0A7K1FI33_9ACTN</name>